<dbReference type="GO" id="GO:0005737">
    <property type="term" value="C:cytoplasm"/>
    <property type="evidence" value="ECO:0007669"/>
    <property type="project" value="InterPro"/>
</dbReference>
<dbReference type="Gene3D" id="3.40.630.10">
    <property type="entry name" value="Zn peptidases"/>
    <property type="match status" value="1"/>
</dbReference>
<dbReference type="InterPro" id="IPR011356">
    <property type="entry name" value="Leucine_aapep/pepB"/>
</dbReference>
<evidence type="ECO:0000256" key="8">
    <source>
        <dbReference type="ARBA" id="ARBA00050061"/>
    </source>
</evidence>
<dbReference type="InterPro" id="IPR043472">
    <property type="entry name" value="Macro_dom-like"/>
</dbReference>
<dbReference type="InterPro" id="IPR008283">
    <property type="entry name" value="Peptidase_M17_N"/>
</dbReference>
<dbReference type="Pfam" id="PF02789">
    <property type="entry name" value="Peptidase_M17_N"/>
    <property type="match status" value="1"/>
</dbReference>
<dbReference type="SUPFAM" id="SSF52949">
    <property type="entry name" value="Macro domain-like"/>
    <property type="match status" value="1"/>
</dbReference>
<evidence type="ECO:0000259" key="10">
    <source>
        <dbReference type="Pfam" id="PF02789"/>
    </source>
</evidence>
<dbReference type="AlphaFoldDB" id="A0A1H7IKY5"/>
<accession>A0A1H7IKY5</accession>
<dbReference type="STRING" id="46177.SAMN05660976_00793"/>
<evidence type="ECO:0000256" key="7">
    <source>
        <dbReference type="ARBA" id="ARBA00050021"/>
    </source>
</evidence>
<keyword evidence="3" id="KW-0645">Protease</keyword>
<dbReference type="Gene3D" id="3.40.220.10">
    <property type="entry name" value="Leucine Aminopeptidase, subunit E, domain 1"/>
    <property type="match status" value="1"/>
</dbReference>
<dbReference type="GO" id="GO:0006508">
    <property type="term" value="P:proteolysis"/>
    <property type="evidence" value="ECO:0007669"/>
    <property type="project" value="UniProtKB-KW"/>
</dbReference>
<evidence type="ECO:0000256" key="3">
    <source>
        <dbReference type="ARBA" id="ARBA00022670"/>
    </source>
</evidence>
<comment type="function">
    <text evidence="6">Presumably involved in the processing and regular turnover of intracellular proteins. Catalyzes the removal of unsubstituted N-terminal amino acids from various peptides.</text>
</comment>
<dbReference type="Pfam" id="PF00883">
    <property type="entry name" value="Peptidase_M17"/>
    <property type="match status" value="1"/>
</dbReference>
<protein>
    <recommendedName>
        <fullName evidence="7">Probable cytosol aminopeptidase</fullName>
    </recommendedName>
    <alternativeName>
        <fullName evidence="8">Leucine aminopeptidase</fullName>
    </alternativeName>
    <alternativeName>
        <fullName evidence="5">Leucyl aminopeptidase</fullName>
    </alternativeName>
</protein>
<organism evidence="11 12">
    <name type="scientific">Nonomuraea pusilla</name>
    <dbReference type="NCBI Taxonomy" id="46177"/>
    <lineage>
        <taxon>Bacteria</taxon>
        <taxon>Bacillati</taxon>
        <taxon>Actinomycetota</taxon>
        <taxon>Actinomycetes</taxon>
        <taxon>Streptosporangiales</taxon>
        <taxon>Streptosporangiaceae</taxon>
        <taxon>Nonomuraea</taxon>
    </lineage>
</organism>
<feature type="domain" description="Cytosol aminopeptidase" evidence="9">
    <location>
        <begin position="153"/>
        <end position="456"/>
    </location>
</feature>
<dbReference type="OrthoDB" id="9809354at2"/>
<dbReference type="GO" id="GO:0030145">
    <property type="term" value="F:manganese ion binding"/>
    <property type="evidence" value="ECO:0007669"/>
    <property type="project" value="InterPro"/>
</dbReference>
<evidence type="ECO:0000313" key="11">
    <source>
        <dbReference type="EMBL" id="SEK61385.1"/>
    </source>
</evidence>
<reference evidence="11 12" key="1">
    <citation type="submission" date="2016-10" db="EMBL/GenBank/DDBJ databases">
        <authorList>
            <person name="de Groot N.N."/>
        </authorList>
    </citation>
    <scope>NUCLEOTIDE SEQUENCE [LARGE SCALE GENOMIC DNA]</scope>
    <source>
        <strain evidence="11 12">DSM 43357</strain>
    </source>
</reference>
<evidence type="ECO:0000256" key="6">
    <source>
        <dbReference type="ARBA" id="ARBA00049972"/>
    </source>
</evidence>
<keyword evidence="4" id="KW-0378">Hydrolase</keyword>
<dbReference type="CDD" id="cd00433">
    <property type="entry name" value="Peptidase_M17"/>
    <property type="match status" value="1"/>
</dbReference>
<dbReference type="PANTHER" id="PTHR11963">
    <property type="entry name" value="LEUCINE AMINOPEPTIDASE-RELATED"/>
    <property type="match status" value="1"/>
</dbReference>
<dbReference type="InterPro" id="IPR000819">
    <property type="entry name" value="Peptidase_M17_C"/>
</dbReference>
<dbReference type="PRINTS" id="PR00481">
    <property type="entry name" value="LAMNOPPTDASE"/>
</dbReference>
<evidence type="ECO:0000256" key="5">
    <source>
        <dbReference type="ARBA" id="ARBA00033172"/>
    </source>
</evidence>
<evidence type="ECO:0000256" key="4">
    <source>
        <dbReference type="ARBA" id="ARBA00022801"/>
    </source>
</evidence>
<evidence type="ECO:0000259" key="9">
    <source>
        <dbReference type="Pfam" id="PF00883"/>
    </source>
</evidence>
<name>A0A1H7IKY5_9ACTN</name>
<dbReference type="GO" id="GO:0070006">
    <property type="term" value="F:metalloaminopeptidase activity"/>
    <property type="evidence" value="ECO:0007669"/>
    <property type="project" value="InterPro"/>
</dbReference>
<evidence type="ECO:0000313" key="12">
    <source>
        <dbReference type="Proteomes" id="UP000198953"/>
    </source>
</evidence>
<dbReference type="Proteomes" id="UP000198953">
    <property type="component" value="Unassembled WGS sequence"/>
</dbReference>
<proteinExistence type="inferred from homology"/>
<dbReference type="RefSeq" id="WP_091098326.1">
    <property type="nucleotide sequence ID" value="NZ_FOBF01000002.1"/>
</dbReference>
<dbReference type="EMBL" id="FOBF01000002">
    <property type="protein sequence ID" value="SEK61385.1"/>
    <property type="molecule type" value="Genomic_DNA"/>
</dbReference>
<evidence type="ECO:0000256" key="1">
    <source>
        <dbReference type="ARBA" id="ARBA00009528"/>
    </source>
</evidence>
<dbReference type="NCBIfam" id="NF002073">
    <property type="entry name" value="PRK00913.1-2"/>
    <property type="match status" value="1"/>
</dbReference>
<sequence>MEVSFSPHAPADAGADLLVLPASAGAELGFELHRAGFAGRPGEELLVPRREGDRFRAGAVLLIGLEADADERAVRRAVGHAASRMAGFGAVAVALPHPAAVVEGVRLGGYRFDRYKSSPQDRPVGRLVLLAPGTAEDRAAVARAEVVAEAVTFTRDLVNTPAGDLVPADLAARAVEMAAEAGLDARVLTADDLRAGGFGGILGVGAASANPPCLIEVGYPGDGGGLVGLAGKGITFDAGGLGIKSQKAMATMKSDMAGGATMLAVVRAAARLGLRTGVVAVVPAAENMVSGSATRPGDVLRHRNGITTEVADTDAEGRLVLADALAYLAERRPDAIVDAATLTYSVMHALGEDITGLLGNDRALLGALTEAAEETGEPVWEMPMWRPYLERLKSDVADFKNDGGAHADVILAALFLENFTGGVPWAHLDVATTAYLDSATDLGPAGATGAMVRTLIRYLEGR</sequence>
<feature type="domain" description="Peptidase M17 leucyl aminopeptidase N-terminal" evidence="10">
    <location>
        <begin position="32"/>
        <end position="118"/>
    </location>
</feature>
<keyword evidence="2 11" id="KW-0031">Aminopeptidase</keyword>
<gene>
    <name evidence="11" type="ORF">SAMN05660976_00793</name>
</gene>
<dbReference type="SUPFAM" id="SSF53187">
    <property type="entry name" value="Zn-dependent exopeptidases"/>
    <property type="match status" value="1"/>
</dbReference>
<evidence type="ECO:0000256" key="2">
    <source>
        <dbReference type="ARBA" id="ARBA00022438"/>
    </source>
</evidence>
<dbReference type="PANTHER" id="PTHR11963:SF23">
    <property type="entry name" value="CYTOSOL AMINOPEPTIDASE"/>
    <property type="match status" value="1"/>
</dbReference>
<keyword evidence="12" id="KW-1185">Reference proteome</keyword>
<comment type="similarity">
    <text evidence="1">Belongs to the peptidase M17 family.</text>
</comment>